<accession>A0A5B7K5H5</accession>
<gene>
    <name evidence="1" type="ORF">E2C01_097865</name>
</gene>
<dbReference type="AlphaFoldDB" id="A0A5B7K5H5"/>
<reference evidence="1 2" key="1">
    <citation type="submission" date="2019-05" db="EMBL/GenBank/DDBJ databases">
        <title>Another draft genome of Portunus trituberculatus and its Hox gene families provides insights of decapod evolution.</title>
        <authorList>
            <person name="Jeong J.-H."/>
            <person name="Song I."/>
            <person name="Kim S."/>
            <person name="Choi T."/>
            <person name="Kim D."/>
            <person name="Ryu S."/>
            <person name="Kim W."/>
        </authorList>
    </citation>
    <scope>NUCLEOTIDE SEQUENCE [LARGE SCALE GENOMIC DNA]</scope>
    <source>
        <tissue evidence="1">Muscle</tissue>
    </source>
</reference>
<evidence type="ECO:0000313" key="2">
    <source>
        <dbReference type="Proteomes" id="UP000324222"/>
    </source>
</evidence>
<evidence type="ECO:0000313" key="1">
    <source>
        <dbReference type="EMBL" id="MPD02290.1"/>
    </source>
</evidence>
<protein>
    <submittedName>
        <fullName evidence="1">Uncharacterized protein</fullName>
    </submittedName>
</protein>
<comment type="caution">
    <text evidence="1">The sequence shown here is derived from an EMBL/GenBank/DDBJ whole genome shotgun (WGS) entry which is preliminary data.</text>
</comment>
<dbReference type="Proteomes" id="UP000324222">
    <property type="component" value="Unassembled WGS sequence"/>
</dbReference>
<proteinExistence type="predicted"/>
<keyword evidence="2" id="KW-1185">Reference proteome</keyword>
<organism evidence="1 2">
    <name type="scientific">Portunus trituberculatus</name>
    <name type="common">Swimming crab</name>
    <name type="synonym">Neptunus trituberculatus</name>
    <dbReference type="NCBI Taxonomy" id="210409"/>
    <lineage>
        <taxon>Eukaryota</taxon>
        <taxon>Metazoa</taxon>
        <taxon>Ecdysozoa</taxon>
        <taxon>Arthropoda</taxon>
        <taxon>Crustacea</taxon>
        <taxon>Multicrustacea</taxon>
        <taxon>Malacostraca</taxon>
        <taxon>Eumalacostraca</taxon>
        <taxon>Eucarida</taxon>
        <taxon>Decapoda</taxon>
        <taxon>Pleocyemata</taxon>
        <taxon>Brachyura</taxon>
        <taxon>Eubrachyura</taxon>
        <taxon>Portunoidea</taxon>
        <taxon>Portunidae</taxon>
        <taxon>Portuninae</taxon>
        <taxon>Portunus</taxon>
    </lineage>
</organism>
<dbReference type="EMBL" id="VSRR010130754">
    <property type="protein sequence ID" value="MPD02290.1"/>
    <property type="molecule type" value="Genomic_DNA"/>
</dbReference>
<sequence length="42" mass="4520">MFTCHSTPPLHKAATPKATTLHLSIAEFPILLSDSRDAIGET</sequence>
<name>A0A5B7K5H5_PORTR</name>